<evidence type="ECO:0000313" key="2">
    <source>
        <dbReference type="Proteomes" id="UP000603506"/>
    </source>
</evidence>
<comment type="caution">
    <text evidence="1">The sequence shown here is derived from an EMBL/GenBank/DDBJ whole genome shotgun (WGS) entry which is preliminary data.</text>
</comment>
<gene>
    <name evidence="1" type="ORF">JNB19_03570</name>
</gene>
<dbReference type="Proteomes" id="UP000603506">
    <property type="component" value="Unassembled WGS sequence"/>
</dbReference>
<accession>A0ABS1YTV3</accession>
<keyword evidence="2" id="KW-1185">Reference proteome</keyword>
<reference evidence="1 2" key="1">
    <citation type="submission" date="2021-01" db="EMBL/GenBank/DDBJ databases">
        <title>Evidence that Capnocytophaga endodontalis is a later homotypic synonym for Capnocytophaga genospecies AHN8471, and request for opinion on proposed recognition of strain AHN8471 as type strain of the species.</title>
        <authorList>
            <person name="Nicholson A.C."/>
            <person name="Hopper C.L."/>
            <person name="Gulvik C.A."/>
            <person name="Mcquiston J.R."/>
            <person name="Lau E.F."/>
        </authorList>
    </citation>
    <scope>NUCLEOTIDE SEQUENCE [LARGE SCALE GENOMIC DNA]</scope>
    <source>
        <strain evidence="1 2">AHN9576</strain>
    </source>
</reference>
<protein>
    <submittedName>
        <fullName evidence="1">Uncharacterized protein</fullName>
    </submittedName>
</protein>
<proteinExistence type="predicted"/>
<evidence type="ECO:0000313" key="1">
    <source>
        <dbReference type="EMBL" id="MBM0649840.1"/>
    </source>
</evidence>
<dbReference type="RefSeq" id="WP_203083354.1">
    <property type="nucleotide sequence ID" value="NZ_JAESPH010000011.1"/>
</dbReference>
<organism evidence="1 2">
    <name type="scientific">Capnocytophaga genosp. AHN8471</name>
    <dbReference type="NCBI Taxonomy" id="327574"/>
    <lineage>
        <taxon>Bacteria</taxon>
        <taxon>Pseudomonadati</taxon>
        <taxon>Bacteroidota</taxon>
        <taxon>Flavobacteriia</taxon>
        <taxon>Flavobacteriales</taxon>
        <taxon>Flavobacteriaceae</taxon>
        <taxon>Capnocytophaga</taxon>
    </lineage>
</organism>
<name>A0ABS1YTV3_9FLAO</name>
<sequence>MENALIETFGQFVRSSRDTALDTLTTFRNNSEAVKNPNEEQKALLELLQSLNDKDFIKLQKGLKHCIELSLFKFINLLENGKGNISFELSIKDNIQKEILIGEEIDNDLIHRIWDWLD</sequence>
<dbReference type="EMBL" id="JAEUAH010000003">
    <property type="protein sequence ID" value="MBM0649840.1"/>
    <property type="molecule type" value="Genomic_DNA"/>
</dbReference>